<evidence type="ECO:0000256" key="5">
    <source>
        <dbReference type="SAM" id="MobiDB-lite"/>
    </source>
</evidence>
<dbReference type="SUPFAM" id="SSF48403">
    <property type="entry name" value="Ankyrin repeat"/>
    <property type="match status" value="1"/>
</dbReference>
<dbReference type="SMART" id="SM00248">
    <property type="entry name" value="ANK"/>
    <property type="match status" value="5"/>
</dbReference>
<proteinExistence type="predicted"/>
<organism evidence="6 7">
    <name type="scientific">Pogona vitticeps</name>
    <name type="common">central bearded dragon</name>
    <dbReference type="NCBI Taxonomy" id="103695"/>
    <lineage>
        <taxon>Eukaryota</taxon>
        <taxon>Metazoa</taxon>
        <taxon>Chordata</taxon>
        <taxon>Craniata</taxon>
        <taxon>Vertebrata</taxon>
        <taxon>Euteleostomi</taxon>
        <taxon>Lepidosauria</taxon>
        <taxon>Squamata</taxon>
        <taxon>Bifurcata</taxon>
        <taxon>Unidentata</taxon>
        <taxon>Episquamata</taxon>
        <taxon>Toxicofera</taxon>
        <taxon>Iguania</taxon>
        <taxon>Acrodonta</taxon>
        <taxon>Agamidae</taxon>
        <taxon>Amphibolurinae</taxon>
        <taxon>Pogona</taxon>
    </lineage>
</organism>
<feature type="region of interest" description="Disordered" evidence="5">
    <location>
        <begin position="666"/>
        <end position="690"/>
    </location>
</feature>
<feature type="repeat" description="ANK" evidence="3">
    <location>
        <begin position="150"/>
        <end position="182"/>
    </location>
</feature>
<dbReference type="Proteomes" id="UP001652642">
    <property type="component" value="Chromosome 7"/>
</dbReference>
<dbReference type="Pfam" id="PF00023">
    <property type="entry name" value="Ank"/>
    <property type="match status" value="2"/>
</dbReference>
<reference evidence="7" key="1">
    <citation type="submission" date="2025-08" db="UniProtKB">
        <authorList>
            <consortium name="RefSeq"/>
        </authorList>
    </citation>
    <scope>IDENTIFICATION</scope>
</reference>
<feature type="repeat" description="ANK" evidence="3">
    <location>
        <begin position="183"/>
        <end position="215"/>
    </location>
</feature>
<feature type="compositionally biased region" description="Pro residues" evidence="5">
    <location>
        <begin position="378"/>
        <end position="388"/>
    </location>
</feature>
<dbReference type="PROSITE" id="PS50088">
    <property type="entry name" value="ANK_REPEAT"/>
    <property type="match status" value="5"/>
</dbReference>
<protein>
    <submittedName>
        <fullName evidence="7">Ankyrin repeat domain-containing protein 24 isoform X1</fullName>
    </submittedName>
</protein>
<keyword evidence="1" id="KW-0677">Repeat</keyword>
<feature type="repeat" description="ANK" evidence="3">
    <location>
        <begin position="249"/>
        <end position="281"/>
    </location>
</feature>
<feature type="coiled-coil region" evidence="4">
    <location>
        <begin position="550"/>
        <end position="659"/>
    </location>
</feature>
<dbReference type="Pfam" id="PF12796">
    <property type="entry name" value="Ank_2"/>
    <property type="match status" value="1"/>
</dbReference>
<feature type="region of interest" description="Disordered" evidence="5">
    <location>
        <begin position="833"/>
        <end position="863"/>
    </location>
</feature>
<feature type="compositionally biased region" description="Basic and acidic residues" evidence="5">
    <location>
        <begin position="833"/>
        <end position="847"/>
    </location>
</feature>
<keyword evidence="3" id="KW-0040">ANK repeat</keyword>
<sequence length="1194" mass="133041">MRKGCLDPIPRSIHPPSAPSFLPSFLPSSSPFSFPPLEGARLPPRAGPDAAAWLQSRRPPHQEHQHPSSRPHPPLPPSRPEGLVVGWMATRYFLGGAMKQICFCAASSFTTQDWTKNDEKLLQAVEYNDAERVSSLLLRKGLIPTKLDSEGKSAFHLAALKGNVDCLEVMLAHGADAMTTDGSGYAALHLSAKNGHPQCVSKLLQASCPVDIADSHGRTALHHAAVHGCISCLEILCDFKASLNMKDQDGATPLMLAVKMSHSELCRYLLHRGAAVNARDQKGRTALMVACENGSVETVEVLVHGGARVGLVDTTGHDAAHYGAATGNALIQHYLQEAAQRHSWASEEESADWSLQASTPTQSLSRGRNNSPRKRKAPPPPSSTPNQPPDHSTSSGERRNPVIIAKPSRAHHPAPAAAEGEDRDAYEEIMRLRQERAQFLQKIRSLEQQQEKQKQEQPEFEDGSIRILEKQVEDLQKQLAEKTGEKENLGKELEVLRSRLSSAEVVENEKENTSYDIETLQDEEGELLDFPGAELLLSKKSWSISTENLLATLQSQVQSLTQKNKELMEKIQVLENYEKDEEGADASGDFIPIILYDSLKTEFDRLKEQHEEAQEVLKALDGAEGTGEPSCKLIPAEAYERLKADYEKQTEALRDALEKSSNCSMSGRECKAETNSGFGSEINHPVDEGGRSDAVEELAKELRETQEKYQAALAEVKILQEQIELGILSMEDKDGVESNHSELQAVKTALRQAQEDLEERERTVKALESRLSAHEDEDPGGGGYTAQEYQEMKASLSASLEETAKAKDILQARCASAEAEVLELKESLEKKNREVQKANKESSDTESLRGLLESTTRQREELKSQVEDLRKGRMALEDELRATRERLVSEYVHKTEHEETVGKLKASLAEAEMALSELKEKCGVVEKELAELRESAEGYRRDSVPLTEHLRAKEALEGTLWELKAKAKLLEQELKVKAQEASGLQAELDEVRRGAVSREAHEQLRQSLQGEVEALNAKLRELASKHERTCTEVFQVQREALFMKSEKHAAEAQLAAAEKQLHGLRAESERIRELHSHIEDSAKLVKEKDRKITELSKEVFKLKEALNDLSELAGEASPKAASPQKAEPRQDMAMLQSKIKELEQQLMEAERRHNNIISLYRGHLLYAIQGHMDEDIQRILFQILKMQRLQEQGR</sequence>
<evidence type="ECO:0000313" key="7">
    <source>
        <dbReference type="RefSeq" id="XP_072834217.1"/>
    </source>
</evidence>
<feature type="compositionally biased region" description="Pro residues" evidence="5">
    <location>
        <begin position="70"/>
        <end position="79"/>
    </location>
</feature>
<feature type="coiled-coil region" evidence="4">
    <location>
        <begin position="429"/>
        <end position="523"/>
    </location>
</feature>
<feature type="region of interest" description="Disordered" evidence="5">
    <location>
        <begin position="346"/>
        <end position="398"/>
    </location>
</feature>
<accession>A0ABM5EM37</accession>
<evidence type="ECO:0000256" key="1">
    <source>
        <dbReference type="ARBA" id="ARBA00022737"/>
    </source>
</evidence>
<dbReference type="InterPro" id="IPR002110">
    <property type="entry name" value="Ankyrin_rpt"/>
</dbReference>
<feature type="repeat" description="ANK" evidence="3">
    <location>
        <begin position="282"/>
        <end position="314"/>
    </location>
</feature>
<gene>
    <name evidence="7" type="primary">ANKRD24</name>
</gene>
<keyword evidence="2 4" id="KW-0175">Coiled coil</keyword>
<dbReference type="InterPro" id="IPR036770">
    <property type="entry name" value="Ankyrin_rpt-contain_sf"/>
</dbReference>
<evidence type="ECO:0000256" key="2">
    <source>
        <dbReference type="ARBA" id="ARBA00023054"/>
    </source>
</evidence>
<evidence type="ECO:0000313" key="6">
    <source>
        <dbReference type="Proteomes" id="UP001652642"/>
    </source>
</evidence>
<feature type="repeat" description="ANK" evidence="3">
    <location>
        <begin position="216"/>
        <end position="248"/>
    </location>
</feature>
<evidence type="ECO:0000256" key="4">
    <source>
        <dbReference type="SAM" id="Coils"/>
    </source>
</evidence>
<dbReference type="RefSeq" id="XP_072834217.1">
    <property type="nucleotide sequence ID" value="XM_072978116.1"/>
</dbReference>
<dbReference type="PANTHER" id="PTHR24129">
    <property type="entry name" value="ANKYCORBIN"/>
    <property type="match status" value="1"/>
</dbReference>
<dbReference type="InterPro" id="IPR042420">
    <property type="entry name" value="RAI14/UACA"/>
</dbReference>
<dbReference type="PANTHER" id="PTHR24129:SF0">
    <property type="entry name" value="ANKYCORBIN"/>
    <property type="match status" value="1"/>
</dbReference>
<feature type="region of interest" description="Disordered" evidence="5">
    <location>
        <begin position="36"/>
        <end position="79"/>
    </location>
</feature>
<dbReference type="PROSITE" id="PS50297">
    <property type="entry name" value="ANK_REP_REGION"/>
    <property type="match status" value="5"/>
</dbReference>
<keyword evidence="6" id="KW-1185">Reference proteome</keyword>
<dbReference type="Gene3D" id="1.25.40.20">
    <property type="entry name" value="Ankyrin repeat-containing domain"/>
    <property type="match status" value="2"/>
</dbReference>
<evidence type="ECO:0000256" key="3">
    <source>
        <dbReference type="PROSITE-ProRule" id="PRU00023"/>
    </source>
</evidence>
<dbReference type="GeneID" id="110079250"/>
<feature type="compositionally biased region" description="Polar residues" evidence="5">
    <location>
        <begin position="355"/>
        <end position="367"/>
    </location>
</feature>
<name>A0ABM5EM37_9SAUR</name>